<evidence type="ECO:0000313" key="7">
    <source>
        <dbReference type="EMBL" id="PIV63569.1"/>
    </source>
</evidence>
<protein>
    <recommendedName>
        <fullName evidence="6">Glycosyltransferase 2-like domain-containing protein</fullName>
    </recommendedName>
</protein>
<gene>
    <name evidence="7" type="ORF">COS11_06705</name>
</gene>
<dbReference type="Pfam" id="PF00535">
    <property type="entry name" value="Glycos_transf_2"/>
    <property type="match status" value="1"/>
</dbReference>
<dbReference type="EMBL" id="PETL01000323">
    <property type="protein sequence ID" value="PIV63569.1"/>
    <property type="molecule type" value="Genomic_DNA"/>
</dbReference>
<evidence type="ECO:0000256" key="3">
    <source>
        <dbReference type="ARBA" id="ARBA00022676"/>
    </source>
</evidence>
<evidence type="ECO:0000259" key="6">
    <source>
        <dbReference type="Pfam" id="PF00535"/>
    </source>
</evidence>
<evidence type="ECO:0000256" key="2">
    <source>
        <dbReference type="ARBA" id="ARBA00006739"/>
    </source>
</evidence>
<dbReference type="InterPro" id="IPR029044">
    <property type="entry name" value="Nucleotide-diphossugar_trans"/>
</dbReference>
<comment type="caution">
    <text evidence="7">The sequence shown here is derived from an EMBL/GenBank/DDBJ whole genome shotgun (WGS) entry which is preliminary data.</text>
</comment>
<dbReference type="SUPFAM" id="SSF53448">
    <property type="entry name" value="Nucleotide-diphospho-sugar transferases"/>
    <property type="match status" value="1"/>
</dbReference>
<accession>A0A2M7E763</accession>
<evidence type="ECO:0000256" key="4">
    <source>
        <dbReference type="ARBA" id="ARBA00022679"/>
    </source>
</evidence>
<evidence type="ECO:0000256" key="1">
    <source>
        <dbReference type="ARBA" id="ARBA00001946"/>
    </source>
</evidence>
<comment type="similarity">
    <text evidence="2">Belongs to the glycosyltransferase 2 family.</text>
</comment>
<organism evidence="7 8">
    <name type="scientific">bacterium (Candidatus Ratteibacteria) CG01_land_8_20_14_3_00_40_19</name>
    <dbReference type="NCBI Taxonomy" id="2014290"/>
    <lineage>
        <taxon>Bacteria</taxon>
        <taxon>Candidatus Ratteibacteria</taxon>
    </lineage>
</organism>
<evidence type="ECO:0000313" key="8">
    <source>
        <dbReference type="Proteomes" id="UP000228886"/>
    </source>
</evidence>
<dbReference type="PANTHER" id="PTHR48090">
    <property type="entry name" value="UNDECAPRENYL-PHOSPHATE 4-DEOXY-4-FORMAMIDO-L-ARABINOSE TRANSFERASE-RELATED"/>
    <property type="match status" value="1"/>
</dbReference>
<dbReference type="Proteomes" id="UP000228886">
    <property type="component" value="Unassembled WGS sequence"/>
</dbReference>
<name>A0A2M7E763_9BACT</name>
<dbReference type="InterPro" id="IPR050256">
    <property type="entry name" value="Glycosyltransferase_2"/>
</dbReference>
<keyword evidence="5" id="KW-0460">Magnesium</keyword>
<dbReference type="GO" id="GO:0016757">
    <property type="term" value="F:glycosyltransferase activity"/>
    <property type="evidence" value="ECO:0007669"/>
    <property type="project" value="UniProtKB-KW"/>
</dbReference>
<feature type="domain" description="Glycosyltransferase 2-like" evidence="6">
    <location>
        <begin position="5"/>
        <end position="133"/>
    </location>
</feature>
<dbReference type="Gene3D" id="3.90.550.10">
    <property type="entry name" value="Spore Coat Polysaccharide Biosynthesis Protein SpsA, Chain A"/>
    <property type="match status" value="1"/>
</dbReference>
<keyword evidence="3" id="KW-0328">Glycosyltransferase</keyword>
<dbReference type="PANTHER" id="PTHR48090:SF10">
    <property type="entry name" value="GLUCOSYL-3-PHOSPHOGLYCERATE SYNTHASE"/>
    <property type="match status" value="1"/>
</dbReference>
<sequence length="380" mass="43193">MKIAVGISTRNCEKTIGNVVRVVDEGLKKYFLNQESLIIVSDGYSKDKTRETAKKIKTKNEKIVKRQEGSLGKGNGVKTILSLSKKKKVKAIALVDGDLTSIKPDWIKRLLLPILEGNDLVVPFYLRDRYDGVITNQIAFPLTKTLYGVDIRQPIGGEYGLSSRYSRIALSHKLFPGKFGIDIFLTTVACCEGMNIAESVLGIKEHESTKEYQDPEKLLVPMFYDVVGTIFELIGYYEKYIKEVKGMRKIKRIGAIPSAAPSRIPTDKKALLSKFKAKYGEFIRGREESSFLGDLLPLFNQIAQKPLKEYSFPLELWVKAVYRSINAFLEGEKVIDVLRVLWQGRFIGLIRETEKMKNQEAEAYIRKQVKIFAKYKCLLK</sequence>
<dbReference type="AlphaFoldDB" id="A0A2M7E763"/>
<proteinExistence type="inferred from homology"/>
<dbReference type="InterPro" id="IPR001173">
    <property type="entry name" value="Glyco_trans_2-like"/>
</dbReference>
<evidence type="ECO:0000256" key="5">
    <source>
        <dbReference type="ARBA" id="ARBA00022842"/>
    </source>
</evidence>
<keyword evidence="4" id="KW-0808">Transferase</keyword>
<reference evidence="8" key="1">
    <citation type="submission" date="2017-09" db="EMBL/GenBank/DDBJ databases">
        <title>Depth-based differentiation of microbial function through sediment-hosted aquifers and enrichment of novel symbionts in the deep terrestrial subsurface.</title>
        <authorList>
            <person name="Probst A.J."/>
            <person name="Ladd B."/>
            <person name="Jarett J.K."/>
            <person name="Geller-Mcgrath D.E."/>
            <person name="Sieber C.M.K."/>
            <person name="Emerson J.B."/>
            <person name="Anantharaman K."/>
            <person name="Thomas B.C."/>
            <person name="Malmstrom R."/>
            <person name="Stieglmeier M."/>
            <person name="Klingl A."/>
            <person name="Woyke T."/>
            <person name="Ryan C.M."/>
            <person name="Banfield J.F."/>
        </authorList>
    </citation>
    <scope>NUCLEOTIDE SEQUENCE [LARGE SCALE GENOMIC DNA]</scope>
</reference>
<comment type="cofactor">
    <cofactor evidence="1">
        <name>Mg(2+)</name>
        <dbReference type="ChEBI" id="CHEBI:18420"/>
    </cofactor>
</comment>